<dbReference type="Gene3D" id="1.10.150.170">
    <property type="entry name" value="Putative methyltransferase TM0872, insert domain"/>
    <property type="match status" value="1"/>
</dbReference>
<dbReference type="GO" id="GO:0005737">
    <property type="term" value="C:cytoplasm"/>
    <property type="evidence" value="ECO:0007669"/>
    <property type="project" value="UniProtKB-SubCell"/>
</dbReference>
<dbReference type="SUPFAM" id="SSF81799">
    <property type="entry name" value="Putative methyltransferase TM0872, insert domain"/>
    <property type="match status" value="1"/>
</dbReference>
<dbReference type="PANTHER" id="PTHR11265">
    <property type="entry name" value="S-ADENOSYL-METHYLTRANSFERASE MRAW"/>
    <property type="match status" value="1"/>
</dbReference>
<keyword evidence="6" id="KW-0963">Cytoplasm</keyword>
<sequence length="319" mass="33572">MGGTEASSAVPHLPVMVAEVVDALRPVPPGPIVDATLGAGGHAAALLDALPDHTLIGLDRDDEALALAGDTLDRFGDRVVLRRANFDDLGDVVAGLGRAGGVSGVLFDLGVSSMQLDDPERGFSYRGEGPLDMRADRRQPTTAADIVNGYDEVSLARVLARHGEERFARRIARAIVAARPLATTGQLADVVREAIPAPARRRGGHPAKRTFQAIRIEVNGELATLGATLDRALDLLVPGGRCVVLAYHSGEDRIVKDRFGEAVTGGCVCPPQLPCVCGAVPRARLVWRGAHRPGPAELAANPRSESARLRAAEKLEVSS</sequence>
<keyword evidence="5 6" id="KW-0949">S-adenosyl-L-methionine</keyword>
<dbReference type="Pfam" id="PF01795">
    <property type="entry name" value="Methyltransf_5"/>
    <property type="match status" value="1"/>
</dbReference>
<evidence type="ECO:0000256" key="2">
    <source>
        <dbReference type="ARBA" id="ARBA00022552"/>
    </source>
</evidence>
<evidence type="ECO:0000256" key="6">
    <source>
        <dbReference type="HAMAP-Rule" id="MF_01007"/>
    </source>
</evidence>
<keyword evidence="2 6" id="KW-0698">rRNA processing</keyword>
<dbReference type="NCBIfam" id="TIGR00006">
    <property type="entry name" value="16S rRNA (cytosine(1402)-N(4))-methyltransferase RsmH"/>
    <property type="match status" value="1"/>
</dbReference>
<feature type="binding site" evidence="6">
    <location>
        <position position="115"/>
    </location>
    <ligand>
        <name>S-adenosyl-L-methionine</name>
        <dbReference type="ChEBI" id="CHEBI:59789"/>
    </ligand>
</feature>
<protein>
    <recommendedName>
        <fullName evidence="6">Ribosomal RNA small subunit methyltransferase H</fullName>
        <ecNumber evidence="6">2.1.1.199</ecNumber>
    </recommendedName>
    <alternativeName>
        <fullName evidence="6">16S rRNA m(4)C1402 methyltransferase</fullName>
    </alternativeName>
    <alternativeName>
        <fullName evidence="6">rRNA (cytosine-N(4)-)-methyltransferase RsmH</fullName>
    </alternativeName>
</protein>
<organism evidence="7">
    <name type="scientific">uncultured Acidimicrobiales bacterium</name>
    <dbReference type="NCBI Taxonomy" id="310071"/>
    <lineage>
        <taxon>Bacteria</taxon>
        <taxon>Bacillati</taxon>
        <taxon>Actinomycetota</taxon>
        <taxon>Acidimicrobiia</taxon>
        <taxon>Acidimicrobiales</taxon>
        <taxon>environmental samples</taxon>
    </lineage>
</organism>
<name>A0A6J4J7X1_9ACTN</name>
<dbReference type="PIRSF" id="PIRSF004486">
    <property type="entry name" value="MraW"/>
    <property type="match status" value="1"/>
</dbReference>
<comment type="function">
    <text evidence="6">Specifically methylates the N4 position of cytidine in position 1402 (C1402) of 16S rRNA.</text>
</comment>
<proteinExistence type="inferred from homology"/>
<feature type="binding site" evidence="6">
    <location>
        <position position="59"/>
    </location>
    <ligand>
        <name>S-adenosyl-L-methionine</name>
        <dbReference type="ChEBI" id="CHEBI:59789"/>
    </ligand>
</feature>
<dbReference type="Gene3D" id="3.40.50.150">
    <property type="entry name" value="Vaccinia Virus protein VP39"/>
    <property type="match status" value="1"/>
</dbReference>
<comment type="subcellular location">
    <subcellularLocation>
        <location evidence="6">Cytoplasm</location>
    </subcellularLocation>
</comment>
<evidence type="ECO:0000313" key="7">
    <source>
        <dbReference type="EMBL" id="CAA9271896.1"/>
    </source>
</evidence>
<accession>A0A6J4J7X1</accession>
<dbReference type="InterPro" id="IPR023397">
    <property type="entry name" value="SAM-dep_MeTrfase_MraW_recog"/>
</dbReference>
<keyword evidence="3 6" id="KW-0489">Methyltransferase</keyword>
<feature type="binding site" evidence="6">
    <location>
        <position position="108"/>
    </location>
    <ligand>
        <name>S-adenosyl-L-methionine</name>
        <dbReference type="ChEBI" id="CHEBI:59789"/>
    </ligand>
</feature>
<evidence type="ECO:0000256" key="3">
    <source>
        <dbReference type="ARBA" id="ARBA00022603"/>
    </source>
</evidence>
<dbReference type="HAMAP" id="MF_01007">
    <property type="entry name" value="16SrRNA_methyltr_H"/>
    <property type="match status" value="1"/>
</dbReference>
<dbReference type="EMBL" id="CADCTB010000203">
    <property type="protein sequence ID" value="CAA9271896.1"/>
    <property type="molecule type" value="Genomic_DNA"/>
</dbReference>
<dbReference type="InterPro" id="IPR002903">
    <property type="entry name" value="RsmH"/>
</dbReference>
<dbReference type="GO" id="GO:0071424">
    <property type="term" value="F:rRNA (cytosine-N4-)-methyltransferase activity"/>
    <property type="evidence" value="ECO:0007669"/>
    <property type="project" value="UniProtKB-UniRule"/>
</dbReference>
<evidence type="ECO:0000256" key="4">
    <source>
        <dbReference type="ARBA" id="ARBA00022679"/>
    </source>
</evidence>
<keyword evidence="4 6" id="KW-0808">Transferase</keyword>
<evidence type="ECO:0000256" key="5">
    <source>
        <dbReference type="ARBA" id="ARBA00022691"/>
    </source>
</evidence>
<comment type="catalytic activity">
    <reaction evidence="6">
        <text>cytidine(1402) in 16S rRNA + S-adenosyl-L-methionine = N(4)-methylcytidine(1402) in 16S rRNA + S-adenosyl-L-homocysteine + H(+)</text>
        <dbReference type="Rhea" id="RHEA:42928"/>
        <dbReference type="Rhea" id="RHEA-COMP:10286"/>
        <dbReference type="Rhea" id="RHEA-COMP:10287"/>
        <dbReference type="ChEBI" id="CHEBI:15378"/>
        <dbReference type="ChEBI" id="CHEBI:57856"/>
        <dbReference type="ChEBI" id="CHEBI:59789"/>
        <dbReference type="ChEBI" id="CHEBI:74506"/>
        <dbReference type="ChEBI" id="CHEBI:82748"/>
        <dbReference type="EC" id="2.1.1.199"/>
    </reaction>
</comment>
<reference evidence="7" key="1">
    <citation type="submission" date="2020-02" db="EMBL/GenBank/DDBJ databases">
        <authorList>
            <person name="Meier V. D."/>
        </authorList>
    </citation>
    <scope>NUCLEOTIDE SEQUENCE</scope>
    <source>
        <strain evidence="7">AVDCRST_MAG10</strain>
    </source>
</reference>
<dbReference type="PANTHER" id="PTHR11265:SF0">
    <property type="entry name" value="12S RRNA N4-METHYLCYTIDINE METHYLTRANSFERASE"/>
    <property type="match status" value="1"/>
</dbReference>
<gene>
    <name evidence="6" type="primary">rsmH</name>
    <name evidence="7" type="ORF">AVDCRST_MAG10-3280</name>
</gene>
<dbReference type="AlphaFoldDB" id="A0A6J4J7X1"/>
<feature type="binding site" evidence="6">
    <location>
        <position position="86"/>
    </location>
    <ligand>
        <name>S-adenosyl-L-methionine</name>
        <dbReference type="ChEBI" id="CHEBI:59789"/>
    </ligand>
</feature>
<dbReference type="InterPro" id="IPR029063">
    <property type="entry name" value="SAM-dependent_MTases_sf"/>
</dbReference>
<evidence type="ECO:0000256" key="1">
    <source>
        <dbReference type="ARBA" id="ARBA00010396"/>
    </source>
</evidence>
<dbReference type="GO" id="GO:0070475">
    <property type="term" value="P:rRNA base methylation"/>
    <property type="evidence" value="ECO:0007669"/>
    <property type="project" value="UniProtKB-UniRule"/>
</dbReference>
<dbReference type="EC" id="2.1.1.199" evidence="6"/>
<dbReference type="SUPFAM" id="SSF53335">
    <property type="entry name" value="S-adenosyl-L-methionine-dependent methyltransferases"/>
    <property type="match status" value="1"/>
</dbReference>
<comment type="similarity">
    <text evidence="1 6">Belongs to the methyltransferase superfamily. RsmH family.</text>
</comment>
<feature type="binding site" evidence="6">
    <location>
        <begin position="40"/>
        <end position="42"/>
    </location>
    <ligand>
        <name>S-adenosyl-L-methionine</name>
        <dbReference type="ChEBI" id="CHEBI:59789"/>
    </ligand>
</feature>